<sequence length="319" mass="35516">MALILALNGALLRDAWPCNLAKAGCDNATVDTLAAWQLMPTNLEDICQWATVAADNDAPKVVTPGGKRNVHALLWSPSLFRDDRAHQQNRVLFRVHGFLSRFDIRPLGNWNGSPNECKRAAQFITLIGYEQNVAFDPQLEVLRTLDNYIHNEVRARNALPKRKDGIINLRRRVFTKVPVSNPDAVVAVTLPDADEETVQKVKHDWKVTHRLSLGVQRNNGRVGRATEVIFKKGDFVEVLVYADVVTYINAEDGKLHADIQYAPQELIRLRPAAEARDALTASRPPSAANAAPARRAITTITSSYQFEEDVAEDDHMSGL</sequence>
<accession>S8DVV4</accession>
<dbReference type="eggNOG" id="ENOG502R173">
    <property type="taxonomic scope" value="Eukaryota"/>
</dbReference>
<dbReference type="EMBL" id="KE504184">
    <property type="protein sequence ID" value="EPS96737.1"/>
    <property type="molecule type" value="Genomic_DNA"/>
</dbReference>
<gene>
    <name evidence="2" type="ORF">FOMPIDRAFT_1018660</name>
</gene>
<reference evidence="2 3" key="1">
    <citation type="journal article" date="2012" name="Science">
        <title>The Paleozoic origin of enzymatic lignin decomposition reconstructed from 31 fungal genomes.</title>
        <authorList>
            <person name="Floudas D."/>
            <person name="Binder M."/>
            <person name="Riley R."/>
            <person name="Barry K."/>
            <person name="Blanchette R.A."/>
            <person name="Henrissat B."/>
            <person name="Martinez A.T."/>
            <person name="Otillar R."/>
            <person name="Spatafora J.W."/>
            <person name="Yadav J.S."/>
            <person name="Aerts A."/>
            <person name="Benoit I."/>
            <person name="Boyd A."/>
            <person name="Carlson A."/>
            <person name="Copeland A."/>
            <person name="Coutinho P.M."/>
            <person name="de Vries R.P."/>
            <person name="Ferreira P."/>
            <person name="Findley K."/>
            <person name="Foster B."/>
            <person name="Gaskell J."/>
            <person name="Glotzer D."/>
            <person name="Gorecki P."/>
            <person name="Heitman J."/>
            <person name="Hesse C."/>
            <person name="Hori C."/>
            <person name="Igarashi K."/>
            <person name="Jurgens J.A."/>
            <person name="Kallen N."/>
            <person name="Kersten P."/>
            <person name="Kohler A."/>
            <person name="Kuees U."/>
            <person name="Kumar T.K.A."/>
            <person name="Kuo A."/>
            <person name="LaButti K."/>
            <person name="Larrondo L.F."/>
            <person name="Lindquist E."/>
            <person name="Ling A."/>
            <person name="Lombard V."/>
            <person name="Lucas S."/>
            <person name="Lundell T."/>
            <person name="Martin R."/>
            <person name="McLaughlin D.J."/>
            <person name="Morgenstern I."/>
            <person name="Morin E."/>
            <person name="Murat C."/>
            <person name="Nagy L.G."/>
            <person name="Nolan M."/>
            <person name="Ohm R.A."/>
            <person name="Patyshakuliyeva A."/>
            <person name="Rokas A."/>
            <person name="Ruiz-Duenas F.J."/>
            <person name="Sabat G."/>
            <person name="Salamov A."/>
            <person name="Samejima M."/>
            <person name="Schmutz J."/>
            <person name="Slot J.C."/>
            <person name="St John F."/>
            <person name="Stenlid J."/>
            <person name="Sun H."/>
            <person name="Sun S."/>
            <person name="Syed K."/>
            <person name="Tsang A."/>
            <person name="Wiebenga A."/>
            <person name="Young D."/>
            <person name="Pisabarro A."/>
            <person name="Eastwood D.C."/>
            <person name="Martin F."/>
            <person name="Cullen D."/>
            <person name="Grigoriev I.V."/>
            <person name="Hibbett D.S."/>
        </authorList>
    </citation>
    <scope>NUCLEOTIDE SEQUENCE</scope>
    <source>
        <strain evidence="3">FP-58527</strain>
    </source>
</reference>
<organism evidence="2 3">
    <name type="scientific">Fomitopsis schrenkii</name>
    <name type="common">Brown rot fungus</name>
    <dbReference type="NCBI Taxonomy" id="2126942"/>
    <lineage>
        <taxon>Eukaryota</taxon>
        <taxon>Fungi</taxon>
        <taxon>Dikarya</taxon>
        <taxon>Basidiomycota</taxon>
        <taxon>Agaricomycotina</taxon>
        <taxon>Agaricomycetes</taxon>
        <taxon>Polyporales</taxon>
        <taxon>Fomitopsis</taxon>
    </lineage>
</organism>
<keyword evidence="3" id="KW-1185">Reference proteome</keyword>
<dbReference type="OrthoDB" id="2749067at2759"/>
<evidence type="ECO:0000313" key="2">
    <source>
        <dbReference type="EMBL" id="EPS96737.1"/>
    </source>
</evidence>
<dbReference type="InParanoid" id="S8DVV4"/>
<evidence type="ECO:0000256" key="1">
    <source>
        <dbReference type="SAM" id="SignalP"/>
    </source>
</evidence>
<dbReference type="AlphaFoldDB" id="S8DVV4"/>
<protein>
    <submittedName>
        <fullName evidence="2">Uncharacterized protein</fullName>
    </submittedName>
</protein>
<keyword evidence="1" id="KW-0732">Signal</keyword>
<feature type="signal peptide" evidence="1">
    <location>
        <begin position="1"/>
        <end position="17"/>
    </location>
</feature>
<name>S8DVV4_FOMSC</name>
<dbReference type="Proteomes" id="UP000015241">
    <property type="component" value="Unassembled WGS sequence"/>
</dbReference>
<feature type="chain" id="PRO_5004549938" evidence="1">
    <location>
        <begin position="18"/>
        <end position="319"/>
    </location>
</feature>
<evidence type="ECO:0000313" key="3">
    <source>
        <dbReference type="Proteomes" id="UP000015241"/>
    </source>
</evidence>
<proteinExistence type="predicted"/>
<dbReference type="HOGENOM" id="CLU_863403_0_0_1"/>